<name>A0A5N6E161_ASPPA</name>
<dbReference type="Proteomes" id="UP000326532">
    <property type="component" value="Unassembled WGS sequence"/>
</dbReference>
<sequence length="344" mass="38619">MATPWVWLNSRGPNEGERVTAVTADAPVSKMCFWERSRGGKIITAFNVTWANGKESATCGYTRGATKVELELKYGEFFKEVTVYSNIEGRTEYFSGWKGTTNIGREVNIGYTQGYVCSAYHRTLYSGLCVGFQARLNHKKFVLNKGGIVVLNHIEHVVIRMNYLSQPKVEIQSVLVDDTTDENDGETPLRVEWIKPIELTHKISTHTTWAEELDVTKAVFGKIFDISHEDSTTYTVSEEISQSTSYSRRTSTTLSRSYEVPPGRKYRMTTTYSKGTFQVQFRPQYILTTRSGYTAHWPEGPAQEAFGVASGNVHIRVSDITNVVRVPPIGPPPYIEGTSCVPPK</sequence>
<evidence type="ECO:0000313" key="2">
    <source>
        <dbReference type="Proteomes" id="UP000326532"/>
    </source>
</evidence>
<accession>A0A5N6E161</accession>
<organism evidence="1 2">
    <name type="scientific">Aspergillus parasiticus</name>
    <dbReference type="NCBI Taxonomy" id="5067"/>
    <lineage>
        <taxon>Eukaryota</taxon>
        <taxon>Fungi</taxon>
        <taxon>Dikarya</taxon>
        <taxon>Ascomycota</taxon>
        <taxon>Pezizomycotina</taxon>
        <taxon>Eurotiomycetes</taxon>
        <taxon>Eurotiomycetidae</taxon>
        <taxon>Eurotiales</taxon>
        <taxon>Aspergillaceae</taxon>
        <taxon>Aspergillus</taxon>
        <taxon>Aspergillus subgen. Circumdati</taxon>
    </lineage>
</organism>
<dbReference type="VEuPathDB" id="FungiDB:BDV34DRAFT_162827"/>
<proteinExistence type="predicted"/>
<evidence type="ECO:0008006" key="3">
    <source>
        <dbReference type="Google" id="ProtNLM"/>
    </source>
</evidence>
<reference evidence="1 2" key="1">
    <citation type="submission" date="2019-04" db="EMBL/GenBank/DDBJ databases">
        <title>Fungal friends and foes A comparative genomics study of 23 Aspergillus species from section Flavi.</title>
        <authorList>
            <consortium name="DOE Joint Genome Institute"/>
            <person name="Kjaerbolling I."/>
            <person name="Vesth T.C."/>
            <person name="Frisvad J.C."/>
            <person name="Nybo J.L."/>
            <person name="Theobald S."/>
            <person name="Kildgaard S."/>
            <person name="Petersen T.I."/>
            <person name="Kuo A."/>
            <person name="Sato A."/>
            <person name="Lyhne E.K."/>
            <person name="Kogle M.E."/>
            <person name="Wiebenga A."/>
            <person name="Kun R.S."/>
            <person name="Lubbers R.J."/>
            <person name="Makela M.R."/>
            <person name="Barry K."/>
            <person name="Chovatia M."/>
            <person name="Clum A."/>
            <person name="Daum C."/>
            <person name="Haridas S."/>
            <person name="He G."/>
            <person name="LaButti K."/>
            <person name="Lipzen A."/>
            <person name="Mondo S."/>
            <person name="Pangilinan J."/>
            <person name="Riley R."/>
            <person name="Salamov A."/>
            <person name="Simmons B.A."/>
            <person name="Magnuson J.K."/>
            <person name="Henrissat B."/>
            <person name="Mortensen U.H."/>
            <person name="Larsen T.O."/>
            <person name="De vries R.P."/>
            <person name="Grigoriev I.V."/>
            <person name="Machida M."/>
            <person name="Baker S.E."/>
            <person name="Andersen M.R."/>
        </authorList>
    </citation>
    <scope>NUCLEOTIDE SEQUENCE [LARGE SCALE GENOMIC DNA]</scope>
    <source>
        <strain evidence="1 2">CBS 117618</strain>
    </source>
</reference>
<protein>
    <recommendedName>
        <fullName evidence="3">Jacalin-type lectin domain-containing protein</fullName>
    </recommendedName>
</protein>
<gene>
    <name evidence="1" type="ORF">BDV34DRAFT_162827</name>
</gene>
<dbReference type="AlphaFoldDB" id="A0A5N6E161"/>
<evidence type="ECO:0000313" key="1">
    <source>
        <dbReference type="EMBL" id="KAB8210120.1"/>
    </source>
</evidence>
<dbReference type="EMBL" id="ML734943">
    <property type="protein sequence ID" value="KAB8210120.1"/>
    <property type="molecule type" value="Genomic_DNA"/>
</dbReference>
<keyword evidence="2" id="KW-1185">Reference proteome</keyword>
<dbReference type="OMA" id="HKISTHT"/>